<gene>
    <name evidence="6" type="ordered locus">DSY3792</name>
</gene>
<dbReference type="SUPFAM" id="SSF52540">
    <property type="entry name" value="P-loop containing nucleoside triphosphate hydrolases"/>
    <property type="match status" value="1"/>
</dbReference>
<evidence type="ECO:0000256" key="4">
    <source>
        <dbReference type="ARBA" id="ARBA00023163"/>
    </source>
</evidence>
<dbReference type="PROSITE" id="PS00676">
    <property type="entry name" value="SIGMA54_INTERACT_2"/>
    <property type="match status" value="1"/>
</dbReference>
<keyword evidence="3" id="KW-0805">Transcription regulation</keyword>
<dbReference type="Gene3D" id="3.30.450.20">
    <property type="entry name" value="PAS domain"/>
    <property type="match status" value="1"/>
</dbReference>
<dbReference type="Pfam" id="PF25601">
    <property type="entry name" value="AAA_lid_14"/>
    <property type="match status" value="1"/>
</dbReference>
<proteinExistence type="predicted"/>
<dbReference type="InterPro" id="IPR029016">
    <property type="entry name" value="GAF-like_dom_sf"/>
</dbReference>
<evidence type="ECO:0000256" key="3">
    <source>
        <dbReference type="ARBA" id="ARBA00023015"/>
    </source>
</evidence>
<dbReference type="PROSITE" id="PS50045">
    <property type="entry name" value="SIGMA54_INTERACT_4"/>
    <property type="match status" value="1"/>
</dbReference>
<dbReference type="FunFam" id="3.40.50.300:FF:000006">
    <property type="entry name" value="DNA-binding transcriptional regulator NtrC"/>
    <property type="match status" value="1"/>
</dbReference>
<dbReference type="RefSeq" id="WP_011461378.1">
    <property type="nucleotide sequence ID" value="NC_007907.1"/>
</dbReference>
<dbReference type="SMART" id="SM00382">
    <property type="entry name" value="AAA"/>
    <property type="match status" value="1"/>
</dbReference>
<sequence length="656" mass="74941">MYVNYNDCAQRNIESFFPSLSLPEKEVRKEVAQSWEKCKERQLDKKIARIKTPSTFSKDAPIREDLLYLRDNVLPMIVSCLHEMLSVYQGAVFYAYENGIIFCRSGNKDLLRYLNSLNIGIGTCITESYMGTTGLVFVTEPDQDGWVIGEEHYLDILTPYVTYCYQSEDFNGLIYTMIIIPKEKFNDLSLLYFRLFHRARKVKILDYRKELELKMKTELFEQILQTGHQAILYVDSFGKILNTNSLFIEWFQLKAKDIINVDCTEIFPELGRALTSLQTGKRIIYEEIFLEKASPDAQFLRMDVIPMTQDEKISGLTIALSNSKTVRQTVNRLHHAQANFTFNDIIGDSKVIKELKVKAMNTTHSNSSIVITGESGTGKELFAQAIHNESLRKKGPFVALNCAALQPELIASELFGYVEGAFTGARKGGSMGKFEYAHKGTLFLDEIGELPMFAQVVLLRVLEEHAVTRIGSNITIPVDVRLICATNRDLKKMVKEGSFRLDLYYRINVIHLHIPPLRERITDIPILVDHFIDRFNQELNKKVTRVTPEALAFLMSYPWAGNLRELRNTVECGMNNTMGEVLELHDLPGDIFDDDGSEELHNYEGRINRKSKGAKEEKEKIISSLMEHNGNKVIVAAELGIARSTLYKKLKDYNLL</sequence>
<dbReference type="InterPro" id="IPR009057">
    <property type="entry name" value="Homeodomain-like_sf"/>
</dbReference>
<accession>Q24QW1</accession>
<dbReference type="PANTHER" id="PTHR32071:SF57">
    <property type="entry name" value="C4-DICARBOXYLATE TRANSPORT TRANSCRIPTIONAL REGULATORY PROTEIN DCTD"/>
    <property type="match status" value="1"/>
</dbReference>
<dbReference type="InterPro" id="IPR025662">
    <property type="entry name" value="Sigma_54_int_dom_ATP-bd_1"/>
</dbReference>
<dbReference type="EMBL" id="AP008230">
    <property type="protein sequence ID" value="BAE85581.1"/>
    <property type="molecule type" value="Genomic_DNA"/>
</dbReference>
<organism evidence="6 7">
    <name type="scientific">Desulfitobacterium hafniense (strain Y51)</name>
    <dbReference type="NCBI Taxonomy" id="138119"/>
    <lineage>
        <taxon>Bacteria</taxon>
        <taxon>Bacillati</taxon>
        <taxon>Bacillota</taxon>
        <taxon>Clostridia</taxon>
        <taxon>Eubacteriales</taxon>
        <taxon>Desulfitobacteriaceae</taxon>
        <taxon>Desulfitobacterium</taxon>
    </lineage>
</organism>
<dbReference type="InterPro" id="IPR058031">
    <property type="entry name" value="AAA_lid_NorR"/>
</dbReference>
<dbReference type="Gene3D" id="3.40.50.300">
    <property type="entry name" value="P-loop containing nucleotide triphosphate hydrolases"/>
    <property type="match status" value="1"/>
</dbReference>
<dbReference type="Pfam" id="PF02954">
    <property type="entry name" value="HTH_8"/>
    <property type="match status" value="1"/>
</dbReference>
<evidence type="ECO:0000259" key="5">
    <source>
        <dbReference type="PROSITE" id="PS50045"/>
    </source>
</evidence>
<dbReference type="InterPro" id="IPR002197">
    <property type="entry name" value="HTH_Fis"/>
</dbReference>
<dbReference type="KEGG" id="dsy:DSY3792"/>
<dbReference type="PANTHER" id="PTHR32071">
    <property type="entry name" value="TRANSCRIPTIONAL REGULATORY PROTEIN"/>
    <property type="match status" value="1"/>
</dbReference>
<dbReference type="InterPro" id="IPR002078">
    <property type="entry name" value="Sigma_54_int"/>
</dbReference>
<dbReference type="Gene3D" id="1.10.8.60">
    <property type="match status" value="1"/>
</dbReference>
<dbReference type="Proteomes" id="UP000001946">
    <property type="component" value="Chromosome"/>
</dbReference>
<dbReference type="AlphaFoldDB" id="Q24QW1"/>
<dbReference type="GO" id="GO:0006355">
    <property type="term" value="P:regulation of DNA-templated transcription"/>
    <property type="evidence" value="ECO:0007669"/>
    <property type="project" value="InterPro"/>
</dbReference>
<dbReference type="InterPro" id="IPR027417">
    <property type="entry name" value="P-loop_NTPase"/>
</dbReference>
<evidence type="ECO:0000313" key="6">
    <source>
        <dbReference type="EMBL" id="BAE85581.1"/>
    </source>
</evidence>
<dbReference type="SUPFAM" id="SSF55785">
    <property type="entry name" value="PYP-like sensor domain (PAS domain)"/>
    <property type="match status" value="1"/>
</dbReference>
<keyword evidence="7" id="KW-1185">Reference proteome</keyword>
<dbReference type="SUPFAM" id="SSF46689">
    <property type="entry name" value="Homeodomain-like"/>
    <property type="match status" value="1"/>
</dbReference>
<dbReference type="Pfam" id="PF00158">
    <property type="entry name" value="Sigma54_activat"/>
    <property type="match status" value="1"/>
</dbReference>
<reference evidence="6 7" key="1">
    <citation type="journal article" date="2006" name="J. Bacteriol.">
        <title>Complete genome sequence of the dehalorespiring bacterium Desulfitobacterium hafniense Y51 and comparison with Dehalococcoides ethenogenes 195.</title>
        <authorList>
            <person name="Nonaka H."/>
            <person name="Keresztes G."/>
            <person name="Shinoda Y."/>
            <person name="Ikenaga Y."/>
            <person name="Abe M."/>
            <person name="Naito K."/>
            <person name="Inatomi K."/>
            <person name="Furukawa K."/>
            <person name="Inui M."/>
            <person name="Yukawa H."/>
        </authorList>
    </citation>
    <scope>NUCLEOTIDE SEQUENCE [LARGE SCALE GENOMIC DNA]</scope>
    <source>
        <strain evidence="6 7">Y51</strain>
    </source>
</reference>
<protein>
    <recommendedName>
        <fullName evidence="5">Sigma-54 factor interaction domain-containing protein</fullName>
    </recommendedName>
</protein>
<dbReference type="PRINTS" id="PR01590">
    <property type="entry name" value="HTHFIS"/>
</dbReference>
<evidence type="ECO:0000256" key="2">
    <source>
        <dbReference type="ARBA" id="ARBA00022840"/>
    </source>
</evidence>
<dbReference type="CDD" id="cd00009">
    <property type="entry name" value="AAA"/>
    <property type="match status" value="1"/>
</dbReference>
<dbReference type="InterPro" id="IPR035965">
    <property type="entry name" value="PAS-like_dom_sf"/>
</dbReference>
<dbReference type="InterPro" id="IPR003593">
    <property type="entry name" value="AAA+_ATPase"/>
</dbReference>
<dbReference type="InterPro" id="IPR025943">
    <property type="entry name" value="Sigma_54_int_dom_ATP-bd_2"/>
</dbReference>
<feature type="domain" description="Sigma-54 factor interaction" evidence="5">
    <location>
        <begin position="345"/>
        <end position="571"/>
    </location>
</feature>
<evidence type="ECO:0000256" key="1">
    <source>
        <dbReference type="ARBA" id="ARBA00022741"/>
    </source>
</evidence>
<keyword evidence="2" id="KW-0067">ATP-binding</keyword>
<name>Q24QW1_DESHY</name>
<dbReference type="eggNOG" id="COG3829">
    <property type="taxonomic scope" value="Bacteria"/>
</dbReference>
<dbReference type="HOGENOM" id="CLU_000445_8_12_9"/>
<dbReference type="GO" id="GO:0043565">
    <property type="term" value="F:sequence-specific DNA binding"/>
    <property type="evidence" value="ECO:0007669"/>
    <property type="project" value="InterPro"/>
</dbReference>
<keyword evidence="4" id="KW-0804">Transcription</keyword>
<dbReference type="PROSITE" id="PS00675">
    <property type="entry name" value="SIGMA54_INTERACT_1"/>
    <property type="match status" value="1"/>
</dbReference>
<evidence type="ECO:0000313" key="7">
    <source>
        <dbReference type="Proteomes" id="UP000001946"/>
    </source>
</evidence>
<dbReference type="Gene3D" id="3.30.450.40">
    <property type="match status" value="1"/>
</dbReference>
<dbReference type="GO" id="GO:0005524">
    <property type="term" value="F:ATP binding"/>
    <property type="evidence" value="ECO:0007669"/>
    <property type="project" value="UniProtKB-KW"/>
</dbReference>
<dbReference type="Gene3D" id="1.10.10.60">
    <property type="entry name" value="Homeodomain-like"/>
    <property type="match status" value="1"/>
</dbReference>
<keyword evidence="1" id="KW-0547">Nucleotide-binding</keyword>